<reference evidence="3" key="1">
    <citation type="submission" date="2019-11" db="EMBL/GenBank/DDBJ databases">
        <authorList>
            <person name="Feng L."/>
        </authorList>
    </citation>
    <scope>NUCLEOTIDE SEQUENCE</scope>
    <source>
        <strain evidence="3">CaerofaciensLFYP39</strain>
    </source>
</reference>
<feature type="transmembrane region" description="Helical" evidence="2">
    <location>
        <begin position="460"/>
        <end position="493"/>
    </location>
</feature>
<accession>A0A6N3BYS1</accession>
<protein>
    <submittedName>
        <fullName evidence="3">Uncharacterized protein</fullName>
    </submittedName>
</protein>
<feature type="coiled-coil region" evidence="1">
    <location>
        <begin position="22"/>
        <end position="56"/>
    </location>
</feature>
<proteinExistence type="predicted"/>
<gene>
    <name evidence="3" type="ORF">CALFYP39_01401</name>
</gene>
<keyword evidence="1" id="KW-0175">Coiled coil</keyword>
<sequence>MSDSGVDTVLIERRIAAIGTKVDQMTTKVDKVESQMEEVRKDLKKLRKDFLEMMLEQRRTAALEQATTELVSVRQEMDKKFGNYSVVRNTMVGILQATDAALVRKATISTVSEELMISTPDYWLAPVLVALAAWINNNRDLAERAIREAVKRDNEHTSLAMALICRRNNRTATCYEWLARYFSTQNAARIDADAMVYIDAYINGIFGTDEKHLCDDYMAGWIEQIRNQSPEFENEQSESWAEYFTGYEEDMSSRYPALKVVVKEFDYINKYLGKVEAIESISNDFADLKASDVDERTLAEQVDRHLMELVNSDDSKERNLRRQEEYLLAVKAFGGDVERARELVNRRRDEKRQQTMNIIDQMTRSMRDQSASVDVHKKKTAIQFLGSYINGGFNRYRKSDIPEFPQAITLDFDGWTSRVVTGDEGNALRGDYVRYVGEEKKKELAELDVKVAKGNKSHKIAAVVLAVLGVAFFAFVNQVIGILLLAGAGYCLVKTSLSGKQCAAEAEEIEAKYSKRIQEGCSEIDLALNQWKSAKEAAAERSDLLKLEKVA</sequence>
<name>A0A6N3BYS1_9ACTN</name>
<keyword evidence="2" id="KW-0472">Membrane</keyword>
<dbReference type="RefSeq" id="WP_156599433.1">
    <property type="nucleotide sequence ID" value="NZ_CACRTW010000021.1"/>
</dbReference>
<evidence type="ECO:0000313" key="3">
    <source>
        <dbReference type="EMBL" id="VYU09095.1"/>
    </source>
</evidence>
<keyword evidence="2" id="KW-0812">Transmembrane</keyword>
<evidence type="ECO:0000256" key="1">
    <source>
        <dbReference type="SAM" id="Coils"/>
    </source>
</evidence>
<dbReference type="EMBL" id="CACRTW010000021">
    <property type="protein sequence ID" value="VYU09095.1"/>
    <property type="molecule type" value="Genomic_DNA"/>
</dbReference>
<keyword evidence="2" id="KW-1133">Transmembrane helix</keyword>
<evidence type="ECO:0000256" key="2">
    <source>
        <dbReference type="SAM" id="Phobius"/>
    </source>
</evidence>
<organism evidence="3">
    <name type="scientific">Collinsella aerofaciens</name>
    <dbReference type="NCBI Taxonomy" id="74426"/>
    <lineage>
        <taxon>Bacteria</taxon>
        <taxon>Bacillati</taxon>
        <taxon>Actinomycetota</taxon>
        <taxon>Coriobacteriia</taxon>
        <taxon>Coriobacteriales</taxon>
        <taxon>Coriobacteriaceae</taxon>
        <taxon>Collinsella</taxon>
    </lineage>
</organism>
<dbReference type="AlphaFoldDB" id="A0A6N3BYS1"/>